<dbReference type="EMBL" id="JBHSMS010000023">
    <property type="protein sequence ID" value="MFC5510810.1"/>
    <property type="molecule type" value="Genomic_DNA"/>
</dbReference>
<evidence type="ECO:0000313" key="6">
    <source>
        <dbReference type="Proteomes" id="UP001596031"/>
    </source>
</evidence>
<dbReference type="SMART" id="SM00344">
    <property type="entry name" value="HTH_ASNC"/>
    <property type="match status" value="1"/>
</dbReference>
<dbReference type="Proteomes" id="UP001596031">
    <property type="component" value="Unassembled WGS sequence"/>
</dbReference>
<dbReference type="PANTHER" id="PTHR30154:SF34">
    <property type="entry name" value="TRANSCRIPTIONAL REGULATOR AZLB"/>
    <property type="match status" value="1"/>
</dbReference>
<feature type="domain" description="HTH asnC-type" evidence="4">
    <location>
        <begin position="8"/>
        <end position="69"/>
    </location>
</feature>
<proteinExistence type="predicted"/>
<keyword evidence="1" id="KW-0805">Transcription regulation</keyword>
<dbReference type="CDD" id="cd00090">
    <property type="entry name" value="HTH_ARSR"/>
    <property type="match status" value="1"/>
</dbReference>
<dbReference type="InterPro" id="IPR000485">
    <property type="entry name" value="AsnC-type_HTH_dom"/>
</dbReference>
<dbReference type="RefSeq" id="WP_379718514.1">
    <property type="nucleotide sequence ID" value="NZ_JBHSMS010000023.1"/>
</dbReference>
<keyword evidence="6" id="KW-1185">Reference proteome</keyword>
<accession>A0ABW0PED7</accession>
<protein>
    <submittedName>
        <fullName evidence="5">Lrp/AsnC family transcriptional regulator</fullName>
    </submittedName>
</protein>
<evidence type="ECO:0000256" key="2">
    <source>
        <dbReference type="ARBA" id="ARBA00023125"/>
    </source>
</evidence>
<dbReference type="SUPFAM" id="SSF54909">
    <property type="entry name" value="Dimeric alpha+beta barrel"/>
    <property type="match status" value="1"/>
</dbReference>
<gene>
    <name evidence="5" type="ORF">ACFPOU_06705</name>
</gene>
<evidence type="ECO:0000256" key="1">
    <source>
        <dbReference type="ARBA" id="ARBA00023015"/>
    </source>
</evidence>
<keyword evidence="3" id="KW-0804">Transcription</keyword>
<dbReference type="PROSITE" id="PS50956">
    <property type="entry name" value="HTH_ASNC_2"/>
    <property type="match status" value="1"/>
</dbReference>
<dbReference type="InterPro" id="IPR019888">
    <property type="entry name" value="Tscrpt_reg_AsnC-like"/>
</dbReference>
<comment type="caution">
    <text evidence="5">The sequence shown here is derived from an EMBL/GenBank/DDBJ whole genome shotgun (WGS) entry which is preliminary data.</text>
</comment>
<dbReference type="PRINTS" id="PR00033">
    <property type="entry name" value="HTHASNC"/>
</dbReference>
<dbReference type="InterPro" id="IPR011991">
    <property type="entry name" value="ArsR-like_HTH"/>
</dbReference>
<evidence type="ECO:0000256" key="3">
    <source>
        <dbReference type="ARBA" id="ARBA00023163"/>
    </source>
</evidence>
<name>A0ABW0PED7_9BURK</name>
<sequence>MINDPVTLDDLDRRILNFLQADASQTNAELAEQVHVSPPTCLRRVKQLTENGVIARQVALVDPDKVGARLTAIVEITLDVQAAERLDQFEQLAAGEDAVMQCYRVAPGPDFVLIIQLVDMPAYHALAHRLFATHANVRNVKAYFSTFRSKFDTRIAV</sequence>
<evidence type="ECO:0000313" key="5">
    <source>
        <dbReference type="EMBL" id="MFC5510810.1"/>
    </source>
</evidence>
<dbReference type="InterPro" id="IPR019887">
    <property type="entry name" value="Tscrpt_reg_AsnC/Lrp_C"/>
</dbReference>
<dbReference type="Gene3D" id="1.10.10.10">
    <property type="entry name" value="Winged helix-like DNA-binding domain superfamily/Winged helix DNA-binding domain"/>
    <property type="match status" value="1"/>
</dbReference>
<keyword evidence="2" id="KW-0238">DNA-binding</keyword>
<dbReference type="SUPFAM" id="SSF46785">
    <property type="entry name" value="Winged helix' DNA-binding domain"/>
    <property type="match status" value="1"/>
</dbReference>
<dbReference type="PANTHER" id="PTHR30154">
    <property type="entry name" value="LEUCINE-RESPONSIVE REGULATORY PROTEIN"/>
    <property type="match status" value="1"/>
</dbReference>
<reference evidence="6" key="1">
    <citation type="journal article" date="2019" name="Int. J. Syst. Evol. Microbiol.">
        <title>The Global Catalogue of Microorganisms (GCM) 10K type strain sequencing project: providing services to taxonomists for standard genome sequencing and annotation.</title>
        <authorList>
            <consortium name="The Broad Institute Genomics Platform"/>
            <consortium name="The Broad Institute Genome Sequencing Center for Infectious Disease"/>
            <person name="Wu L."/>
            <person name="Ma J."/>
        </authorList>
    </citation>
    <scope>NUCLEOTIDE SEQUENCE [LARGE SCALE GENOMIC DNA]</scope>
    <source>
        <strain evidence="6">CCUG 38813</strain>
    </source>
</reference>
<dbReference type="Gene3D" id="3.30.70.920">
    <property type="match status" value="1"/>
</dbReference>
<evidence type="ECO:0000259" key="4">
    <source>
        <dbReference type="PROSITE" id="PS50956"/>
    </source>
</evidence>
<dbReference type="InterPro" id="IPR011008">
    <property type="entry name" value="Dimeric_a/b-barrel"/>
</dbReference>
<dbReference type="Pfam" id="PF01037">
    <property type="entry name" value="AsnC_trans_reg"/>
    <property type="match status" value="1"/>
</dbReference>
<dbReference type="Pfam" id="PF13412">
    <property type="entry name" value="HTH_24"/>
    <property type="match status" value="1"/>
</dbReference>
<dbReference type="InterPro" id="IPR036390">
    <property type="entry name" value="WH_DNA-bd_sf"/>
</dbReference>
<dbReference type="InterPro" id="IPR036388">
    <property type="entry name" value="WH-like_DNA-bd_sf"/>
</dbReference>
<organism evidence="5 6">
    <name type="scientific">Massilia jejuensis</name>
    <dbReference type="NCBI Taxonomy" id="648894"/>
    <lineage>
        <taxon>Bacteria</taxon>
        <taxon>Pseudomonadati</taxon>
        <taxon>Pseudomonadota</taxon>
        <taxon>Betaproteobacteria</taxon>
        <taxon>Burkholderiales</taxon>
        <taxon>Oxalobacteraceae</taxon>
        <taxon>Telluria group</taxon>
        <taxon>Massilia</taxon>
    </lineage>
</organism>